<keyword evidence="5" id="KW-1185">Reference proteome</keyword>
<keyword evidence="1" id="KW-0479">Metal-binding</keyword>
<evidence type="ECO:0000256" key="2">
    <source>
        <dbReference type="ARBA" id="ARBA00022801"/>
    </source>
</evidence>
<dbReference type="RefSeq" id="WP_228353184.1">
    <property type="nucleotide sequence ID" value="NZ_JACEGA010000001.1"/>
</dbReference>
<dbReference type="Pfam" id="PF00149">
    <property type="entry name" value="Metallophos"/>
    <property type="match status" value="1"/>
</dbReference>
<dbReference type="InterPro" id="IPR051158">
    <property type="entry name" value="Metallophosphoesterase_sf"/>
</dbReference>
<keyword evidence="2" id="KW-0378">Hydrolase</keyword>
<evidence type="ECO:0000313" key="4">
    <source>
        <dbReference type="EMBL" id="MBB2183551.1"/>
    </source>
</evidence>
<dbReference type="GO" id="GO:0046872">
    <property type="term" value="F:metal ion binding"/>
    <property type="evidence" value="ECO:0007669"/>
    <property type="project" value="UniProtKB-KW"/>
</dbReference>
<evidence type="ECO:0000256" key="1">
    <source>
        <dbReference type="ARBA" id="ARBA00022723"/>
    </source>
</evidence>
<comment type="caution">
    <text evidence="4">The sequence shown here is derived from an EMBL/GenBank/DDBJ whole genome shotgun (WGS) entry which is preliminary data.</text>
</comment>
<dbReference type="PANTHER" id="PTHR31302">
    <property type="entry name" value="TRANSMEMBRANE PROTEIN WITH METALLOPHOSPHOESTERASE DOMAIN-RELATED"/>
    <property type="match status" value="1"/>
</dbReference>
<protein>
    <submittedName>
        <fullName evidence="4">Metallophosphoesterase</fullName>
    </submittedName>
</protein>
<dbReference type="Gene3D" id="3.60.21.10">
    <property type="match status" value="1"/>
</dbReference>
<dbReference type="PANTHER" id="PTHR31302:SF31">
    <property type="entry name" value="PHOSPHODIESTERASE YAEI"/>
    <property type="match status" value="1"/>
</dbReference>
<sequence>MKSRFKRKQIIIVIILALLALVVGWMVWGNLTIGTTHYEIAFKNLPSSFEGYKIAQISDLHNAKFGENNARIIEILHEEKPDMIAITGDLIDSNRTDIDIAVQFMQQAVQIAPCYYVTGNHEAWIGEDYQQLEKKMIDVGVRILHDEVMPIYKDGESIQLIGLDDPDFADRDAVVQDSMLDSKLKNLKLQDGFKLLLSHRPETFHSYVSTNVDLVLSGHAHGGQFRMPFIGGIVAPNQGLFPEYDAGVFGERGTTMVVSRGIGNSIIPVRLNNRPEIVIVKLQPKS</sequence>
<dbReference type="Proteomes" id="UP000574276">
    <property type="component" value="Unassembled WGS sequence"/>
</dbReference>
<proteinExistence type="predicted"/>
<gene>
    <name evidence="4" type="ORF">H0486_11765</name>
</gene>
<dbReference type="GO" id="GO:0008758">
    <property type="term" value="F:UDP-2,3-diacylglucosamine hydrolase activity"/>
    <property type="evidence" value="ECO:0007669"/>
    <property type="project" value="TreeGrafter"/>
</dbReference>
<evidence type="ECO:0000259" key="3">
    <source>
        <dbReference type="Pfam" id="PF00149"/>
    </source>
</evidence>
<dbReference type="EMBL" id="JACEGA010000001">
    <property type="protein sequence ID" value="MBB2183551.1"/>
    <property type="molecule type" value="Genomic_DNA"/>
</dbReference>
<name>A0A839K4F3_9FIRM</name>
<feature type="domain" description="Calcineurin-like phosphoesterase" evidence="3">
    <location>
        <begin position="53"/>
        <end position="222"/>
    </location>
</feature>
<dbReference type="SUPFAM" id="SSF56300">
    <property type="entry name" value="Metallo-dependent phosphatases"/>
    <property type="match status" value="1"/>
</dbReference>
<dbReference type="GO" id="GO:0009245">
    <property type="term" value="P:lipid A biosynthetic process"/>
    <property type="evidence" value="ECO:0007669"/>
    <property type="project" value="TreeGrafter"/>
</dbReference>
<dbReference type="AlphaFoldDB" id="A0A839K4F3"/>
<organism evidence="4 5">
    <name type="scientific">Variimorphobacter saccharofermentans</name>
    <dbReference type="NCBI Taxonomy" id="2755051"/>
    <lineage>
        <taxon>Bacteria</taxon>
        <taxon>Bacillati</taxon>
        <taxon>Bacillota</taxon>
        <taxon>Clostridia</taxon>
        <taxon>Lachnospirales</taxon>
        <taxon>Lachnospiraceae</taxon>
        <taxon>Variimorphobacter</taxon>
    </lineage>
</organism>
<dbReference type="InterPro" id="IPR029052">
    <property type="entry name" value="Metallo-depent_PP-like"/>
</dbReference>
<dbReference type="GO" id="GO:0016020">
    <property type="term" value="C:membrane"/>
    <property type="evidence" value="ECO:0007669"/>
    <property type="project" value="GOC"/>
</dbReference>
<reference evidence="4 5" key="1">
    <citation type="submission" date="2020-07" db="EMBL/GenBank/DDBJ databases">
        <title>Characterization and genome sequencing of isolate MD1, a novel member within the family Lachnospiraceae.</title>
        <authorList>
            <person name="Rettenmaier R."/>
            <person name="Di Bello L."/>
            <person name="Zinser C."/>
            <person name="Scheitz K."/>
            <person name="Liebl W."/>
            <person name="Zverlov V."/>
        </authorList>
    </citation>
    <scope>NUCLEOTIDE SEQUENCE [LARGE SCALE GENOMIC DNA]</scope>
    <source>
        <strain evidence="4 5">MD1</strain>
    </source>
</reference>
<dbReference type="InterPro" id="IPR004843">
    <property type="entry name" value="Calcineurin-like_PHP"/>
</dbReference>
<evidence type="ECO:0000313" key="5">
    <source>
        <dbReference type="Proteomes" id="UP000574276"/>
    </source>
</evidence>
<dbReference type="CDD" id="cd07385">
    <property type="entry name" value="MPP_YkuE_C"/>
    <property type="match status" value="1"/>
</dbReference>
<accession>A0A839K4F3</accession>